<comment type="caution">
    <text evidence="11">The sequence shown here is derived from an EMBL/GenBank/DDBJ whole genome shotgun (WGS) entry which is preliminary data.</text>
</comment>
<keyword evidence="6 7" id="KW-0539">Nucleus</keyword>
<comment type="similarity">
    <text evidence="2">Belongs to the NK-2 homeobox family.</text>
</comment>
<evidence type="ECO:0000313" key="11">
    <source>
        <dbReference type="EMBL" id="KAK2160234.1"/>
    </source>
</evidence>
<reference evidence="11" key="1">
    <citation type="journal article" date="2023" name="Mol. Biol. Evol.">
        <title>Third-Generation Sequencing Reveals the Adaptive Role of the Epigenome in Three Deep-Sea Polychaetes.</title>
        <authorList>
            <person name="Perez M."/>
            <person name="Aroh O."/>
            <person name="Sun Y."/>
            <person name="Lan Y."/>
            <person name="Juniper S.K."/>
            <person name="Young C.R."/>
            <person name="Angers B."/>
            <person name="Qian P.Y."/>
        </authorList>
    </citation>
    <scope>NUCLEOTIDE SEQUENCE</scope>
    <source>
        <strain evidence="11">P08H-3</strain>
    </source>
</reference>
<feature type="region of interest" description="Disordered" evidence="9">
    <location>
        <begin position="33"/>
        <end position="81"/>
    </location>
</feature>
<evidence type="ECO:0000256" key="9">
    <source>
        <dbReference type="SAM" id="MobiDB-lite"/>
    </source>
</evidence>
<feature type="compositionally biased region" description="Acidic residues" evidence="9">
    <location>
        <begin position="270"/>
        <end position="281"/>
    </location>
</feature>
<gene>
    <name evidence="11" type="ORF">LSH36_137g00018</name>
</gene>
<dbReference type="InterPro" id="IPR050394">
    <property type="entry name" value="Homeobox_NK-like"/>
</dbReference>
<dbReference type="EMBL" id="JAODUP010000137">
    <property type="protein sequence ID" value="KAK2160234.1"/>
    <property type="molecule type" value="Genomic_DNA"/>
</dbReference>
<protein>
    <recommendedName>
        <fullName evidence="10">Homeobox domain-containing protein</fullName>
    </recommendedName>
</protein>
<dbReference type="CDD" id="cd00086">
    <property type="entry name" value="homeodomain"/>
    <property type="match status" value="1"/>
</dbReference>
<dbReference type="Proteomes" id="UP001208570">
    <property type="component" value="Unassembled WGS sequence"/>
</dbReference>
<evidence type="ECO:0000256" key="6">
    <source>
        <dbReference type="ARBA" id="ARBA00023242"/>
    </source>
</evidence>
<evidence type="ECO:0000256" key="3">
    <source>
        <dbReference type="ARBA" id="ARBA00022473"/>
    </source>
</evidence>
<dbReference type="InterPro" id="IPR001356">
    <property type="entry name" value="HD"/>
</dbReference>
<keyword evidence="5 7" id="KW-0371">Homeobox</keyword>
<feature type="DNA-binding region" description="Homeobox" evidence="7">
    <location>
        <begin position="294"/>
        <end position="353"/>
    </location>
</feature>
<dbReference type="GO" id="GO:0000978">
    <property type="term" value="F:RNA polymerase II cis-regulatory region sequence-specific DNA binding"/>
    <property type="evidence" value="ECO:0007669"/>
    <property type="project" value="TreeGrafter"/>
</dbReference>
<comment type="subcellular location">
    <subcellularLocation>
        <location evidence="1 7 8">Nucleus</location>
    </subcellularLocation>
</comment>
<proteinExistence type="inferred from homology"/>
<dbReference type="PANTHER" id="PTHR24340">
    <property type="entry name" value="HOMEOBOX PROTEIN NKX"/>
    <property type="match status" value="1"/>
</dbReference>
<dbReference type="PROSITE" id="PS00027">
    <property type="entry name" value="HOMEOBOX_1"/>
    <property type="match status" value="1"/>
</dbReference>
<dbReference type="PROSITE" id="PS50071">
    <property type="entry name" value="HOMEOBOX_2"/>
    <property type="match status" value="1"/>
</dbReference>
<dbReference type="SMART" id="SM00389">
    <property type="entry name" value="HOX"/>
    <property type="match status" value="1"/>
</dbReference>
<dbReference type="PANTHER" id="PTHR24340:SF82">
    <property type="entry name" value="HOMEOBOX PROTEIN VND"/>
    <property type="match status" value="1"/>
</dbReference>
<dbReference type="GO" id="GO:0005634">
    <property type="term" value="C:nucleus"/>
    <property type="evidence" value="ECO:0007669"/>
    <property type="project" value="UniProtKB-SubCell"/>
</dbReference>
<keyword evidence="12" id="KW-1185">Reference proteome</keyword>
<keyword evidence="4 7" id="KW-0238">DNA-binding</keyword>
<dbReference type="GO" id="GO:0000981">
    <property type="term" value="F:DNA-binding transcription factor activity, RNA polymerase II-specific"/>
    <property type="evidence" value="ECO:0007669"/>
    <property type="project" value="InterPro"/>
</dbReference>
<dbReference type="AlphaFoldDB" id="A0AAD9JVJ6"/>
<dbReference type="Pfam" id="PF00046">
    <property type="entry name" value="Homeodomain"/>
    <property type="match status" value="1"/>
</dbReference>
<accession>A0AAD9JVJ6</accession>
<evidence type="ECO:0000256" key="8">
    <source>
        <dbReference type="RuleBase" id="RU000682"/>
    </source>
</evidence>
<dbReference type="SUPFAM" id="SSF46689">
    <property type="entry name" value="Homeodomain-like"/>
    <property type="match status" value="1"/>
</dbReference>
<feature type="compositionally biased region" description="Basic residues" evidence="9">
    <location>
        <begin position="34"/>
        <end position="55"/>
    </location>
</feature>
<evidence type="ECO:0000256" key="2">
    <source>
        <dbReference type="ARBA" id="ARBA00005661"/>
    </source>
</evidence>
<feature type="region of interest" description="Disordered" evidence="9">
    <location>
        <begin position="200"/>
        <end position="240"/>
    </location>
</feature>
<dbReference type="InterPro" id="IPR020479">
    <property type="entry name" value="HD_metazoa"/>
</dbReference>
<feature type="compositionally biased region" description="Low complexity" evidence="9">
    <location>
        <begin position="56"/>
        <end position="66"/>
    </location>
</feature>
<evidence type="ECO:0000256" key="4">
    <source>
        <dbReference type="ARBA" id="ARBA00023125"/>
    </source>
</evidence>
<feature type="domain" description="Homeobox" evidence="10">
    <location>
        <begin position="292"/>
        <end position="352"/>
    </location>
</feature>
<dbReference type="FunFam" id="1.10.10.60:FF:000101">
    <property type="entry name" value="NK2 homeobox 8"/>
    <property type="match status" value="1"/>
</dbReference>
<keyword evidence="3" id="KW-0217">Developmental protein</keyword>
<name>A0AAD9JVJ6_9ANNE</name>
<feature type="compositionally biased region" description="Basic and acidic residues" evidence="9">
    <location>
        <begin position="257"/>
        <end position="269"/>
    </location>
</feature>
<feature type="compositionally biased region" description="Polar residues" evidence="9">
    <location>
        <begin position="68"/>
        <end position="77"/>
    </location>
</feature>
<dbReference type="PRINTS" id="PR00024">
    <property type="entry name" value="HOMEOBOX"/>
</dbReference>
<sequence>MSACVSCSRTTSIEAVVMLLKDKTNKLINSDPKHLRRTQSARAKLRTKSSARPRSRSPILSRSPSPICKSSNNSSPLQMDGAPQLTIGAEVKAASSFSVKDLLDLQDSSMCGPGLAPGALGCEPDRSGLLAPPSHPAHLLHGQGLAQHGSAPELGEIVSGNPVQDVCRGDGVNMTSAFYDQDNPYTRWLQNNENMHYSGFGSAHVTTSVPNHSTNHQHHLPHQLPPPPPHNHNQQQPLDKTTSCGIGVVVKSASSDCDKSECDDVRSGKDDDDDDDKDDVDGTTQEGEAAPAKKKKRRVLFSKAQTYELERRFRQQRYLSAPEREHLASILRLSPTQIKIWFQNHRYKLKKARQEKGLDLTPLPAPRRVAVPVLVRDGKPCQPSLNPGGGMAKSHDVGSGLGSMAAAVGAGYGSLGAGFNSMTSQMGGAVSGMTGGMSCMSNMAANGLGSMSINSSYPMNTMSSVNMGMTNGSLAGYNQALMHAQTRWW</sequence>
<evidence type="ECO:0000256" key="1">
    <source>
        <dbReference type="ARBA" id="ARBA00004123"/>
    </source>
</evidence>
<dbReference type="GO" id="GO:0030154">
    <property type="term" value="P:cell differentiation"/>
    <property type="evidence" value="ECO:0007669"/>
    <property type="project" value="TreeGrafter"/>
</dbReference>
<evidence type="ECO:0000256" key="7">
    <source>
        <dbReference type="PROSITE-ProRule" id="PRU00108"/>
    </source>
</evidence>
<evidence type="ECO:0000259" key="10">
    <source>
        <dbReference type="PROSITE" id="PS50071"/>
    </source>
</evidence>
<feature type="compositionally biased region" description="Polar residues" evidence="9">
    <location>
        <begin position="204"/>
        <end position="214"/>
    </location>
</feature>
<dbReference type="InterPro" id="IPR017970">
    <property type="entry name" value="Homeobox_CS"/>
</dbReference>
<organism evidence="11 12">
    <name type="scientific">Paralvinella palmiformis</name>
    <dbReference type="NCBI Taxonomy" id="53620"/>
    <lineage>
        <taxon>Eukaryota</taxon>
        <taxon>Metazoa</taxon>
        <taxon>Spiralia</taxon>
        <taxon>Lophotrochozoa</taxon>
        <taxon>Annelida</taxon>
        <taxon>Polychaeta</taxon>
        <taxon>Sedentaria</taxon>
        <taxon>Canalipalpata</taxon>
        <taxon>Terebellida</taxon>
        <taxon>Terebelliformia</taxon>
        <taxon>Alvinellidae</taxon>
        <taxon>Paralvinella</taxon>
    </lineage>
</organism>
<evidence type="ECO:0000313" key="12">
    <source>
        <dbReference type="Proteomes" id="UP001208570"/>
    </source>
</evidence>
<evidence type="ECO:0000256" key="5">
    <source>
        <dbReference type="ARBA" id="ARBA00023155"/>
    </source>
</evidence>
<feature type="region of interest" description="Disordered" evidence="9">
    <location>
        <begin position="257"/>
        <end position="296"/>
    </location>
</feature>
<dbReference type="InterPro" id="IPR009057">
    <property type="entry name" value="Homeodomain-like_sf"/>
</dbReference>
<dbReference type="Gene3D" id="1.10.10.60">
    <property type="entry name" value="Homeodomain-like"/>
    <property type="match status" value="1"/>
</dbReference>